<feature type="compositionally biased region" description="Basic and acidic residues" evidence="4">
    <location>
        <begin position="96"/>
        <end position="113"/>
    </location>
</feature>
<evidence type="ECO:0000256" key="2">
    <source>
        <dbReference type="ARBA" id="ARBA00011245"/>
    </source>
</evidence>
<dbReference type="RefSeq" id="WP_035640782.1">
    <property type="nucleotide sequence ID" value="NZ_CP017479.1"/>
</dbReference>
<sequence>MASPFSTPWRVIIIAEKPGQLLENNDIILNLNPPCAIENISWIKPGKVMRETTLSRAGSKELIDFAVKRHLKYIHFDAGWYSYEYTSVSDASKVNVDPKRNPKNDGSIKTKKT</sequence>
<dbReference type="PANTHER" id="PTHR35803">
    <property type="entry name" value="GLUCAN 1,4-ALPHA-GLUCOSIDASE SUSB-RELATED"/>
    <property type="match status" value="1"/>
</dbReference>
<accession>A0AAC9N5M6</accession>
<evidence type="ECO:0000256" key="4">
    <source>
        <dbReference type="SAM" id="MobiDB-lite"/>
    </source>
</evidence>
<evidence type="ECO:0000256" key="1">
    <source>
        <dbReference type="ARBA" id="ARBA00001913"/>
    </source>
</evidence>
<protein>
    <recommendedName>
        <fullName evidence="5">Glycosyl-hydrolase 97 N-terminal domain-containing protein</fullName>
    </recommendedName>
</protein>
<gene>
    <name evidence="6" type="ORF">EM308_10960</name>
</gene>
<dbReference type="Gene3D" id="3.20.20.70">
    <property type="entry name" value="Aldolase class I"/>
    <property type="match status" value="1"/>
</dbReference>
<dbReference type="KEGG" id="fgl:EM308_10960"/>
<dbReference type="Gene3D" id="2.70.98.10">
    <property type="match status" value="1"/>
</dbReference>
<dbReference type="Pfam" id="PF14508">
    <property type="entry name" value="GH97_N"/>
    <property type="match status" value="1"/>
</dbReference>
<dbReference type="InterPro" id="IPR013785">
    <property type="entry name" value="Aldolase_TIM"/>
</dbReference>
<organism evidence="6 7">
    <name type="scientific">Flavobacterium gilvum</name>
    <dbReference type="NCBI Taxonomy" id="1492737"/>
    <lineage>
        <taxon>Bacteria</taxon>
        <taxon>Pseudomonadati</taxon>
        <taxon>Bacteroidota</taxon>
        <taxon>Flavobacteriia</taxon>
        <taxon>Flavobacteriales</taxon>
        <taxon>Flavobacteriaceae</taxon>
        <taxon>Flavobacterium</taxon>
    </lineage>
</organism>
<dbReference type="InterPro" id="IPR014718">
    <property type="entry name" value="GH-type_carb-bd"/>
</dbReference>
<name>A0AAC9N5M6_9FLAO</name>
<reference evidence="6 7" key="1">
    <citation type="submission" date="2016-10" db="EMBL/GenBank/DDBJ databases">
        <title>Flavobacterium gilvum sp. nov., isolated from stream water.</title>
        <authorList>
            <person name="Shin S.-K."/>
            <person name="Cho Y.-J."/>
            <person name="Yi H."/>
        </authorList>
    </citation>
    <scope>NUCLEOTIDE SEQUENCE [LARGE SCALE GENOMIC DNA]</scope>
    <source>
        <strain evidence="6 7">EM1308</strain>
    </source>
</reference>
<keyword evidence="3" id="KW-0106">Calcium</keyword>
<evidence type="ECO:0000259" key="5">
    <source>
        <dbReference type="Pfam" id="PF14508"/>
    </source>
</evidence>
<evidence type="ECO:0000256" key="3">
    <source>
        <dbReference type="ARBA" id="ARBA00022837"/>
    </source>
</evidence>
<dbReference type="InterPro" id="IPR029486">
    <property type="entry name" value="GH97_N"/>
</dbReference>
<dbReference type="GO" id="GO:0030246">
    <property type="term" value="F:carbohydrate binding"/>
    <property type="evidence" value="ECO:0007669"/>
    <property type="project" value="InterPro"/>
</dbReference>
<feature type="domain" description="Glycosyl-hydrolase 97 N-terminal" evidence="5">
    <location>
        <begin position="2"/>
        <end position="34"/>
    </location>
</feature>
<evidence type="ECO:0000313" key="7">
    <source>
        <dbReference type="Proteomes" id="UP000175968"/>
    </source>
</evidence>
<evidence type="ECO:0000313" key="6">
    <source>
        <dbReference type="EMBL" id="AOW09986.1"/>
    </source>
</evidence>
<dbReference type="InterPro" id="IPR052720">
    <property type="entry name" value="Glycosyl_hydrolase_97"/>
</dbReference>
<dbReference type="EMBL" id="CP017479">
    <property type="protein sequence ID" value="AOW09986.1"/>
    <property type="molecule type" value="Genomic_DNA"/>
</dbReference>
<dbReference type="Proteomes" id="UP000175968">
    <property type="component" value="Chromosome"/>
</dbReference>
<keyword evidence="7" id="KW-1185">Reference proteome</keyword>
<comment type="cofactor">
    <cofactor evidence="1">
        <name>Ca(2+)</name>
        <dbReference type="ChEBI" id="CHEBI:29108"/>
    </cofactor>
</comment>
<dbReference type="PANTHER" id="PTHR35803:SF3">
    <property type="entry name" value="ALPHA-GLUCOSIDASE"/>
    <property type="match status" value="1"/>
</dbReference>
<dbReference type="AlphaFoldDB" id="A0AAC9N5M6"/>
<proteinExistence type="predicted"/>
<feature type="region of interest" description="Disordered" evidence="4">
    <location>
        <begin position="94"/>
        <end position="113"/>
    </location>
</feature>
<comment type="subunit">
    <text evidence="2">Monomer.</text>
</comment>